<evidence type="ECO:0000313" key="3">
    <source>
        <dbReference type="Proteomes" id="UP001329825"/>
    </source>
</evidence>
<proteinExistence type="predicted"/>
<reference evidence="2 3" key="1">
    <citation type="submission" date="2024-01" db="EMBL/GenBank/DDBJ databases">
        <title>Comparative genomics of Cryptococcus and Kwoniella reveals pathogenesis evolution and contrasting modes of karyotype evolution via chromosome fusion or intercentromeric recombination.</title>
        <authorList>
            <person name="Coelho M.A."/>
            <person name="David-Palma M."/>
            <person name="Shea T."/>
            <person name="Bowers K."/>
            <person name="McGinley-Smith S."/>
            <person name="Mohammad A.W."/>
            <person name="Gnirke A."/>
            <person name="Yurkov A.M."/>
            <person name="Nowrousian M."/>
            <person name="Sun S."/>
            <person name="Cuomo C.A."/>
            <person name="Heitman J."/>
        </authorList>
    </citation>
    <scope>NUCLEOTIDE SEQUENCE [LARGE SCALE GENOMIC DNA]</scope>
    <source>
        <strain evidence="2">CBS 11374</strain>
    </source>
</reference>
<dbReference type="RefSeq" id="XP_062794493.1">
    <property type="nucleotide sequence ID" value="XM_062938442.1"/>
</dbReference>
<evidence type="ECO:0000256" key="1">
    <source>
        <dbReference type="SAM" id="MobiDB-lite"/>
    </source>
</evidence>
<name>A0ABZ1D8Y4_9TREE</name>
<protein>
    <submittedName>
        <fullName evidence="2">Uncharacterized protein</fullName>
    </submittedName>
</protein>
<dbReference type="EMBL" id="CP141889">
    <property type="protein sequence ID" value="WRT69754.1"/>
    <property type="molecule type" value="Genomic_DNA"/>
</dbReference>
<organism evidence="2 3">
    <name type="scientific">Kwoniella shivajii</name>
    <dbReference type="NCBI Taxonomy" id="564305"/>
    <lineage>
        <taxon>Eukaryota</taxon>
        <taxon>Fungi</taxon>
        <taxon>Dikarya</taxon>
        <taxon>Basidiomycota</taxon>
        <taxon>Agaricomycotina</taxon>
        <taxon>Tremellomycetes</taxon>
        <taxon>Tremellales</taxon>
        <taxon>Cryptococcaceae</taxon>
        <taxon>Kwoniella</taxon>
    </lineage>
</organism>
<accession>A0ABZ1D8Y4</accession>
<feature type="region of interest" description="Disordered" evidence="1">
    <location>
        <begin position="1"/>
        <end position="27"/>
    </location>
</feature>
<dbReference type="GeneID" id="87958875"/>
<sequence>MDSPWLANPEGMVRDHAEKLTNGNKDVGPDDNELWWIEKWGKDDDERKIIMEVIKSRIELDWPYNYKALLLLGKMPEGELSDLEEKLGKFADSPQTVTGAKHLKEVSKPLHEKAKAAKAKKEEEEMKKRQEAIMGMWGGLWANNGYTAPALQYGGYMGWPYPYAAPPGIAKAASMEWPGKPPEGWSPTSITALPQIYPFSRTGYYAIQPEPPKDAGKPPSPWSVYVGIGPKP</sequence>
<keyword evidence="3" id="KW-1185">Reference proteome</keyword>
<dbReference type="Proteomes" id="UP001329825">
    <property type="component" value="Chromosome 9"/>
</dbReference>
<feature type="region of interest" description="Disordered" evidence="1">
    <location>
        <begin position="208"/>
        <end position="232"/>
    </location>
</feature>
<gene>
    <name evidence="2" type="ORF">IL334_006745</name>
</gene>
<evidence type="ECO:0000313" key="2">
    <source>
        <dbReference type="EMBL" id="WRT69754.1"/>
    </source>
</evidence>